<name>A0A543DJ07_9PSEU</name>
<dbReference type="AlphaFoldDB" id="A0A543DJ07"/>
<dbReference type="EMBL" id="VFPA01000003">
    <property type="protein sequence ID" value="TQM09225.1"/>
    <property type="molecule type" value="Genomic_DNA"/>
</dbReference>
<dbReference type="RefSeq" id="WP_142057266.1">
    <property type="nucleotide sequence ID" value="NZ_VFPA01000003.1"/>
</dbReference>
<organism evidence="1 2">
    <name type="scientific">Pseudonocardia kunmingensis</name>
    <dbReference type="NCBI Taxonomy" id="630975"/>
    <lineage>
        <taxon>Bacteria</taxon>
        <taxon>Bacillati</taxon>
        <taxon>Actinomycetota</taxon>
        <taxon>Actinomycetes</taxon>
        <taxon>Pseudonocardiales</taxon>
        <taxon>Pseudonocardiaceae</taxon>
        <taxon>Pseudonocardia</taxon>
    </lineage>
</organism>
<proteinExistence type="predicted"/>
<evidence type="ECO:0000313" key="2">
    <source>
        <dbReference type="Proteomes" id="UP000315677"/>
    </source>
</evidence>
<dbReference type="InterPro" id="IPR009057">
    <property type="entry name" value="Homeodomain-like_sf"/>
</dbReference>
<dbReference type="SUPFAM" id="SSF46689">
    <property type="entry name" value="Homeodomain-like"/>
    <property type="match status" value="1"/>
</dbReference>
<gene>
    <name evidence="1" type="ORF">FB558_4975</name>
</gene>
<accession>A0A543DJ07</accession>
<reference evidence="1 2" key="1">
    <citation type="submission" date="2019-06" db="EMBL/GenBank/DDBJ databases">
        <title>Sequencing the genomes of 1000 actinobacteria strains.</title>
        <authorList>
            <person name="Klenk H.-P."/>
        </authorList>
    </citation>
    <scope>NUCLEOTIDE SEQUENCE [LARGE SCALE GENOMIC DNA]</scope>
    <source>
        <strain evidence="1 2">DSM 45301</strain>
    </source>
</reference>
<keyword evidence="2" id="KW-1185">Reference proteome</keyword>
<sequence>MRLTPAVVVDADDAAVLESWIRDGPPARALRARIVLLSRDGLGATAVSDLLGCSRQTVVSWRGRYRAAGLSGLADAPRSGRPPTVDAHAVVARTLQPPPEGAARWSTRLVATQLGISNAAVAKVWRARGLVPGADGTLWLAAEPYLDAAVDRVEGLHAGPSLRLLVLRAGVPGVVGRVARWTTLGARLAAIDTGPGCEPSALTAFLEGLGGCGTARRALCSGTVPPAVLGWARAQDVTLHTAPCAASWSRLAHLACVRAAAARGGAPSVAALSEFLGAGPRHPLSWVAEGDAPPPPRTG</sequence>
<dbReference type="OrthoDB" id="2375382at2"/>
<evidence type="ECO:0000313" key="1">
    <source>
        <dbReference type="EMBL" id="TQM09225.1"/>
    </source>
</evidence>
<dbReference type="Pfam" id="PF13551">
    <property type="entry name" value="HTH_29"/>
    <property type="match status" value="1"/>
</dbReference>
<protein>
    <submittedName>
        <fullName evidence="1">Transposase</fullName>
    </submittedName>
</protein>
<dbReference type="Proteomes" id="UP000315677">
    <property type="component" value="Unassembled WGS sequence"/>
</dbReference>
<comment type="caution">
    <text evidence="1">The sequence shown here is derived from an EMBL/GenBank/DDBJ whole genome shotgun (WGS) entry which is preliminary data.</text>
</comment>